<proteinExistence type="predicted"/>
<dbReference type="Gene3D" id="1.10.10.10">
    <property type="entry name" value="Winged helix-like DNA-binding domain superfamily/Winged helix DNA-binding domain"/>
    <property type="match status" value="1"/>
</dbReference>
<dbReference type="CDD" id="cd06170">
    <property type="entry name" value="LuxR_C_like"/>
    <property type="match status" value="1"/>
</dbReference>
<dbReference type="Gene3D" id="3.40.50.300">
    <property type="entry name" value="P-loop containing nucleotide triphosphate hydrolases"/>
    <property type="match status" value="1"/>
</dbReference>
<dbReference type="Gene3D" id="1.25.40.10">
    <property type="entry name" value="Tetratricopeptide repeat domain"/>
    <property type="match status" value="2"/>
</dbReference>
<dbReference type="InterPro" id="IPR000792">
    <property type="entry name" value="Tscrpt_reg_LuxR_C"/>
</dbReference>
<protein>
    <submittedName>
        <fullName evidence="4">LuxR family transcriptional regulator</fullName>
    </submittedName>
</protein>
<dbReference type="EMBL" id="BAABBW010000002">
    <property type="protein sequence ID" value="GAA4172301.1"/>
    <property type="molecule type" value="Genomic_DNA"/>
</dbReference>
<keyword evidence="2" id="KW-0067">ATP-binding</keyword>
<dbReference type="InterPro" id="IPR011990">
    <property type="entry name" value="TPR-like_helical_dom_sf"/>
</dbReference>
<dbReference type="Pfam" id="PF00196">
    <property type="entry name" value="GerE"/>
    <property type="match status" value="1"/>
</dbReference>
<dbReference type="SMART" id="SM00421">
    <property type="entry name" value="HTH_LUXR"/>
    <property type="match status" value="1"/>
</dbReference>
<dbReference type="Pfam" id="PF13191">
    <property type="entry name" value="AAA_16"/>
    <property type="match status" value="1"/>
</dbReference>
<dbReference type="PROSITE" id="PS50043">
    <property type="entry name" value="HTH_LUXR_2"/>
    <property type="match status" value="1"/>
</dbReference>
<dbReference type="InterPro" id="IPR027417">
    <property type="entry name" value="P-loop_NTPase"/>
</dbReference>
<comment type="caution">
    <text evidence="4">The sequence shown here is derived from an EMBL/GenBank/DDBJ whole genome shotgun (WGS) entry which is preliminary data.</text>
</comment>
<evidence type="ECO:0000256" key="1">
    <source>
        <dbReference type="ARBA" id="ARBA00022741"/>
    </source>
</evidence>
<evidence type="ECO:0000256" key="2">
    <source>
        <dbReference type="ARBA" id="ARBA00022840"/>
    </source>
</evidence>
<accession>A0ABP7ZWP7</accession>
<dbReference type="SUPFAM" id="SSF48452">
    <property type="entry name" value="TPR-like"/>
    <property type="match status" value="1"/>
</dbReference>
<name>A0ABP7ZWP7_9MICO</name>
<dbReference type="InterPro" id="IPR041664">
    <property type="entry name" value="AAA_16"/>
</dbReference>
<keyword evidence="1" id="KW-0547">Nucleotide-binding</keyword>
<reference evidence="5" key="1">
    <citation type="journal article" date="2019" name="Int. J. Syst. Evol. Microbiol.">
        <title>The Global Catalogue of Microorganisms (GCM) 10K type strain sequencing project: providing services to taxonomists for standard genome sequencing and annotation.</title>
        <authorList>
            <consortium name="The Broad Institute Genomics Platform"/>
            <consortium name="The Broad Institute Genome Sequencing Center for Infectious Disease"/>
            <person name="Wu L."/>
            <person name="Ma J."/>
        </authorList>
    </citation>
    <scope>NUCLEOTIDE SEQUENCE [LARGE SCALE GENOMIC DNA]</scope>
    <source>
        <strain evidence="5">JCM 17591</strain>
    </source>
</reference>
<dbReference type="InterPro" id="IPR036388">
    <property type="entry name" value="WH-like_DNA-bd_sf"/>
</dbReference>
<dbReference type="Proteomes" id="UP001501079">
    <property type="component" value="Unassembled WGS sequence"/>
</dbReference>
<organism evidence="4 5">
    <name type="scientific">Gryllotalpicola koreensis</name>
    <dbReference type="NCBI Taxonomy" id="993086"/>
    <lineage>
        <taxon>Bacteria</taxon>
        <taxon>Bacillati</taxon>
        <taxon>Actinomycetota</taxon>
        <taxon>Actinomycetes</taxon>
        <taxon>Micrococcales</taxon>
        <taxon>Microbacteriaceae</taxon>
        <taxon>Gryllotalpicola</taxon>
    </lineage>
</organism>
<dbReference type="PANTHER" id="PTHR16305:SF35">
    <property type="entry name" value="TRANSCRIPTIONAL ACTIVATOR DOMAIN"/>
    <property type="match status" value="1"/>
</dbReference>
<dbReference type="SUPFAM" id="SSF46894">
    <property type="entry name" value="C-terminal effector domain of the bipartite response regulators"/>
    <property type="match status" value="1"/>
</dbReference>
<sequence length="907" mass="95786">MAGQPDAVGFVGRDEELARIHAAAAAALSGQARLVWIEGPAGAGKTALLDRAVGELTDAFAVVRAEADELSAEFPLSVARQLSPIEASDALGAGLQLLEGIVELQRQGPLVLVVEDLHWADAPSREAILVAVRRLGQDQVLTIVTSRPENPDVDGWERLRLDARRCEPIRVGPLTVTDVIELASGVTTLSTAAAERLHRHTAGHALYLRTLLSELRPDQLAASEGELPAPRSLAATTAARLAELPVEAQSLALALAVIGRPVKLAIAARVGGVEQPTAALEHLLETGLFAWRHGDTGSVVGFAHPLLRAAVYADLPPLRRQRLHLAAAAALGAADGLAHRVAAVDGVDDALADELVAEAERERSVDAAGSAARLLLWASGVRSPGPAADRHLTDAVRLLFHDGQLARAAELRPEVETSGPSPARSLVLGTLDWEAGDTAAAEAELRAAAESTAPGFAAEATEANVLLARLLALQGRGPEAIVAAERALSTPGLPTRLEHLAWLGSALGVLMRDGGPASVAHLSTRLPQPAPEVPADEVDLLVARGAINYFAARPAAASADLRAAIALIRAGAPAAELHRAHYQLAQSLVLTGDWDEATIHARTALEIVQDQRLVSLRVQAHCVLASLAGLRGQWTEADEQLRLAADGAAPGRVLEALMTPMITRATIARARGDWAEALRAFEPLLGVAATRSGVRLPMGTSLEWWSMVVSAAIELGDFDEAARQLELFDRAAAERGIDLSVQLLGLRGRLLAARPGATLTDAENAIGLLRQAIAQETQETPVLTRIELHRWLGRLLIARGGRREGLDELRVAHRRLSELGAGPELARVSAELEAAGADPGVPTVSPLSALTERETDVAALVIRGMTNREVAGELYVTEKAVEYHLGNVYAKLGLHSRRELRALAHST</sequence>
<dbReference type="SUPFAM" id="SSF52540">
    <property type="entry name" value="P-loop containing nucleoside triphosphate hydrolases"/>
    <property type="match status" value="1"/>
</dbReference>
<dbReference type="PRINTS" id="PR00038">
    <property type="entry name" value="HTHLUXR"/>
</dbReference>
<feature type="domain" description="HTH luxR-type" evidence="3">
    <location>
        <begin position="843"/>
        <end position="907"/>
    </location>
</feature>
<evidence type="ECO:0000259" key="3">
    <source>
        <dbReference type="PROSITE" id="PS50043"/>
    </source>
</evidence>
<dbReference type="InterPro" id="IPR016032">
    <property type="entry name" value="Sig_transdc_resp-reg_C-effctor"/>
</dbReference>
<gene>
    <name evidence="4" type="ORF">GCM10022287_12970</name>
</gene>
<evidence type="ECO:0000313" key="4">
    <source>
        <dbReference type="EMBL" id="GAA4172301.1"/>
    </source>
</evidence>
<dbReference type="RefSeq" id="WP_344752496.1">
    <property type="nucleotide sequence ID" value="NZ_BAABBW010000002.1"/>
</dbReference>
<evidence type="ECO:0000313" key="5">
    <source>
        <dbReference type="Proteomes" id="UP001501079"/>
    </source>
</evidence>
<keyword evidence="5" id="KW-1185">Reference proteome</keyword>
<dbReference type="PANTHER" id="PTHR16305">
    <property type="entry name" value="TESTICULAR SOLUBLE ADENYLYL CYCLASE"/>
    <property type="match status" value="1"/>
</dbReference>